<dbReference type="EMBL" id="BPLF01000004">
    <property type="protein sequence ID" value="GIX65001.1"/>
    <property type="molecule type" value="Genomic_DNA"/>
</dbReference>
<dbReference type="Proteomes" id="UP001497744">
    <property type="component" value="Unassembled WGS sequence"/>
</dbReference>
<reference evidence="2 3" key="1">
    <citation type="submission" date="2021-06" db="EMBL/GenBank/DDBJ databases">
        <title>Genome sequence of Babesia caballi.</title>
        <authorList>
            <person name="Yamagishi J."/>
            <person name="Kidaka T."/>
            <person name="Ochi A."/>
        </authorList>
    </citation>
    <scope>NUCLEOTIDE SEQUENCE [LARGE SCALE GENOMIC DNA]</scope>
    <source>
        <strain evidence="2">USDA-D6B2</strain>
    </source>
</reference>
<evidence type="ECO:0000256" key="1">
    <source>
        <dbReference type="SAM" id="MobiDB-lite"/>
    </source>
</evidence>
<name>A0AAV4LYU0_BABCB</name>
<keyword evidence="3" id="KW-1185">Reference proteome</keyword>
<feature type="region of interest" description="Disordered" evidence="1">
    <location>
        <begin position="54"/>
        <end position="92"/>
    </location>
</feature>
<comment type="caution">
    <text evidence="2">The sequence shown here is derived from an EMBL/GenBank/DDBJ whole genome shotgun (WGS) entry which is preliminary data.</text>
</comment>
<dbReference type="AlphaFoldDB" id="A0AAV4LYU0"/>
<sequence length="450" mass="47001">MGILALLGRAHASGGRRKQSVHGSGVDDAAQAAVDLERTLESLGVTVAEHDGLAASTRRSRKTSGAASPGALASGSRVGRGRRDAGHGVTQHLDQVDQGNGLRYLHAGGNNHLERVAEAVAHPYHVGHLVLEQRHVPGDGLGESPPAVLRVARSGDERDGVIGDQKGVTLVENTRRVVAQRNQVQHDVERQIVDTTGTLPVLAKRLETASHLVEGRLLVLAKTDLAAGNHDAQNAVVGAPNGPGLVGLGVQLQREVLQLAVKVQQVVRVGARVGEHAARDGAHAPVGELVRLVQVHAEEVLDEGGKRVPAAQAKHVGGLEGVEQVDHVDTEVALKPEDVALRAVHHLQNARVGGHLVQPPHLVEHLKGVNDPVVAGAGDLHQADEAAVALAAVVLDVDRDDAVALEHGDHGLQVGERLHHAALLARRSRPGNVDVGVQQAAAAERLATAV</sequence>
<dbReference type="RefSeq" id="XP_067717070.1">
    <property type="nucleotide sequence ID" value="XM_067860969.1"/>
</dbReference>
<protein>
    <submittedName>
        <fullName evidence="2">Uncharacterized protein</fullName>
    </submittedName>
</protein>
<evidence type="ECO:0000313" key="3">
    <source>
        <dbReference type="Proteomes" id="UP001497744"/>
    </source>
</evidence>
<evidence type="ECO:0000313" key="2">
    <source>
        <dbReference type="EMBL" id="GIX65001.1"/>
    </source>
</evidence>
<dbReference type="GeneID" id="94196482"/>
<organism evidence="2 3">
    <name type="scientific">Babesia caballi</name>
    <dbReference type="NCBI Taxonomy" id="5871"/>
    <lineage>
        <taxon>Eukaryota</taxon>
        <taxon>Sar</taxon>
        <taxon>Alveolata</taxon>
        <taxon>Apicomplexa</taxon>
        <taxon>Aconoidasida</taxon>
        <taxon>Piroplasmida</taxon>
        <taxon>Babesiidae</taxon>
        <taxon>Babesia</taxon>
    </lineage>
</organism>
<feature type="compositionally biased region" description="Low complexity" evidence="1">
    <location>
        <begin position="64"/>
        <end position="76"/>
    </location>
</feature>
<proteinExistence type="predicted"/>
<accession>A0AAV4LYU0</accession>
<gene>
    <name evidence="2" type="ORF">BcabD6B2_44360</name>
</gene>